<feature type="non-terminal residue" evidence="6">
    <location>
        <position position="213"/>
    </location>
</feature>
<evidence type="ECO:0000259" key="5">
    <source>
        <dbReference type="Pfam" id="PF04542"/>
    </source>
</evidence>
<gene>
    <name evidence="6" type="ORF">S06H3_33401</name>
</gene>
<dbReference type="SUPFAM" id="SSF88659">
    <property type="entry name" value="Sigma3 and sigma4 domains of RNA polymerase sigma factors"/>
    <property type="match status" value="1"/>
</dbReference>
<proteinExistence type="predicted"/>
<dbReference type="Gene3D" id="1.20.120.1810">
    <property type="match status" value="1"/>
</dbReference>
<feature type="domain" description="RNA polymerase sigma-70 region 2" evidence="5">
    <location>
        <begin position="16"/>
        <end position="80"/>
    </location>
</feature>
<dbReference type="InterPro" id="IPR013325">
    <property type="entry name" value="RNA_pol_sigma_r2"/>
</dbReference>
<dbReference type="InterPro" id="IPR014284">
    <property type="entry name" value="RNA_pol_sigma-70_dom"/>
</dbReference>
<reference evidence="6" key="1">
    <citation type="journal article" date="2014" name="Front. Microbiol.">
        <title>High frequency of phylogenetically diverse reductive dehalogenase-homologous genes in deep subseafloor sedimentary metagenomes.</title>
        <authorList>
            <person name="Kawai M."/>
            <person name="Futagami T."/>
            <person name="Toyoda A."/>
            <person name="Takaki Y."/>
            <person name="Nishi S."/>
            <person name="Hori S."/>
            <person name="Arai W."/>
            <person name="Tsubouchi T."/>
            <person name="Morono Y."/>
            <person name="Uchiyama I."/>
            <person name="Ito T."/>
            <person name="Fujiyama A."/>
            <person name="Inagaki F."/>
            <person name="Takami H."/>
        </authorList>
    </citation>
    <scope>NUCLEOTIDE SEQUENCE</scope>
    <source>
        <strain evidence="6">Expedition CK06-06</strain>
    </source>
</reference>
<evidence type="ECO:0000256" key="1">
    <source>
        <dbReference type="ARBA" id="ARBA00023015"/>
    </source>
</evidence>
<keyword evidence="2" id="KW-0731">Sigma factor</keyword>
<dbReference type="InterPro" id="IPR013324">
    <property type="entry name" value="RNA_pol_sigma_r3/r4-like"/>
</dbReference>
<dbReference type="GO" id="GO:0003677">
    <property type="term" value="F:DNA binding"/>
    <property type="evidence" value="ECO:0007669"/>
    <property type="project" value="UniProtKB-KW"/>
</dbReference>
<evidence type="ECO:0000256" key="4">
    <source>
        <dbReference type="ARBA" id="ARBA00023163"/>
    </source>
</evidence>
<organism evidence="6">
    <name type="scientific">marine sediment metagenome</name>
    <dbReference type="NCBI Taxonomy" id="412755"/>
    <lineage>
        <taxon>unclassified sequences</taxon>
        <taxon>metagenomes</taxon>
        <taxon>ecological metagenomes</taxon>
    </lineage>
</organism>
<dbReference type="GO" id="GO:0016987">
    <property type="term" value="F:sigma factor activity"/>
    <property type="evidence" value="ECO:0007669"/>
    <property type="project" value="UniProtKB-KW"/>
</dbReference>
<accession>X1LR97</accession>
<keyword evidence="3" id="KW-0238">DNA-binding</keyword>
<evidence type="ECO:0000256" key="3">
    <source>
        <dbReference type="ARBA" id="ARBA00023125"/>
    </source>
</evidence>
<dbReference type="Gene3D" id="1.20.140.160">
    <property type="match status" value="1"/>
</dbReference>
<comment type="caution">
    <text evidence="6">The sequence shown here is derived from an EMBL/GenBank/DDBJ whole genome shotgun (WGS) entry which is preliminary data.</text>
</comment>
<dbReference type="Pfam" id="PF04542">
    <property type="entry name" value="Sigma70_r2"/>
    <property type="match status" value="1"/>
</dbReference>
<dbReference type="EMBL" id="BARV01019929">
    <property type="protein sequence ID" value="GAI21603.1"/>
    <property type="molecule type" value="Genomic_DNA"/>
</dbReference>
<protein>
    <recommendedName>
        <fullName evidence="5">RNA polymerase sigma-70 region 2 domain-containing protein</fullName>
    </recommendedName>
</protein>
<evidence type="ECO:0000313" key="6">
    <source>
        <dbReference type="EMBL" id="GAI21603.1"/>
    </source>
</evidence>
<dbReference type="SUPFAM" id="SSF88946">
    <property type="entry name" value="Sigma2 domain of RNA polymerase sigma factors"/>
    <property type="match status" value="1"/>
</dbReference>
<name>X1LR97_9ZZZZ</name>
<keyword evidence="1" id="KW-0805">Transcription regulation</keyword>
<dbReference type="GO" id="GO:0006352">
    <property type="term" value="P:DNA-templated transcription initiation"/>
    <property type="evidence" value="ECO:0007669"/>
    <property type="project" value="InterPro"/>
</dbReference>
<evidence type="ECO:0000256" key="2">
    <source>
        <dbReference type="ARBA" id="ARBA00023082"/>
    </source>
</evidence>
<sequence length="213" mass="25221">MKMDMHKEVTDEQILKFRPLVKNIAYKFKNSGEPLADLEQLGYIGLINALNLYNQQRKVKFETYASWFISGEIRHYIRDKHQAIRIPHWINELNRKIDEFILKYKEKTKQVPSLKKIAKEFNLTEEGVKEVLKARDVVHVVSIDQENRNYDCNEYPVLEKIKNDHHKSFQLPIEDLIALDLALNKLKNLQRKVVNYIFIKDLTQTKTLSLLSL</sequence>
<keyword evidence="4" id="KW-0804">Transcription</keyword>
<dbReference type="AlphaFoldDB" id="X1LR97"/>
<dbReference type="NCBIfam" id="TIGR02937">
    <property type="entry name" value="sigma70-ECF"/>
    <property type="match status" value="1"/>
</dbReference>
<dbReference type="PANTHER" id="PTHR30385:SF4">
    <property type="entry name" value="RNA POLYMERASE SIGMA-E FACTOR"/>
    <property type="match status" value="1"/>
</dbReference>
<dbReference type="InterPro" id="IPR007627">
    <property type="entry name" value="RNA_pol_sigma70_r2"/>
</dbReference>
<dbReference type="PANTHER" id="PTHR30385">
    <property type="entry name" value="SIGMA FACTOR F FLAGELLAR"/>
    <property type="match status" value="1"/>
</dbReference>